<keyword evidence="1" id="KW-0805">Transcription regulation</keyword>
<dbReference type="Gene3D" id="1.10.10.10">
    <property type="entry name" value="Winged helix-like DNA-binding domain superfamily/Winged helix DNA-binding domain"/>
    <property type="match status" value="1"/>
</dbReference>
<evidence type="ECO:0000256" key="1">
    <source>
        <dbReference type="ARBA" id="ARBA00023015"/>
    </source>
</evidence>
<dbReference type="PROSITE" id="PS50949">
    <property type="entry name" value="HTH_GNTR"/>
    <property type="match status" value="1"/>
</dbReference>
<reference evidence="5 6" key="1">
    <citation type="submission" date="2021-03" db="EMBL/GenBank/DDBJ databases">
        <title>Sequencing the genomes of 1000 actinobacteria strains.</title>
        <authorList>
            <person name="Klenk H.-P."/>
        </authorList>
    </citation>
    <scope>NUCLEOTIDE SEQUENCE [LARGE SCALE GENOMIC DNA]</scope>
    <source>
        <strain evidence="5 6">DSM 44580</strain>
    </source>
</reference>
<keyword evidence="2 5" id="KW-0238">DNA-binding</keyword>
<evidence type="ECO:0000313" key="5">
    <source>
        <dbReference type="EMBL" id="MBP2477407.1"/>
    </source>
</evidence>
<evidence type="ECO:0000256" key="2">
    <source>
        <dbReference type="ARBA" id="ARBA00023125"/>
    </source>
</evidence>
<evidence type="ECO:0000313" key="6">
    <source>
        <dbReference type="Proteomes" id="UP001519363"/>
    </source>
</evidence>
<dbReference type="GO" id="GO:0003677">
    <property type="term" value="F:DNA binding"/>
    <property type="evidence" value="ECO:0007669"/>
    <property type="project" value="UniProtKB-KW"/>
</dbReference>
<dbReference type="SMART" id="SM00895">
    <property type="entry name" value="FCD"/>
    <property type="match status" value="1"/>
</dbReference>
<dbReference type="InterPro" id="IPR008920">
    <property type="entry name" value="TF_FadR/GntR_C"/>
</dbReference>
<dbReference type="InterPro" id="IPR036390">
    <property type="entry name" value="WH_DNA-bd_sf"/>
</dbReference>
<dbReference type="SUPFAM" id="SSF46785">
    <property type="entry name" value="Winged helix' DNA-binding domain"/>
    <property type="match status" value="1"/>
</dbReference>
<dbReference type="EMBL" id="JAGIOO010000001">
    <property type="protein sequence ID" value="MBP2477407.1"/>
    <property type="molecule type" value="Genomic_DNA"/>
</dbReference>
<organism evidence="5 6">
    <name type="scientific">Crossiella equi</name>
    <dbReference type="NCBI Taxonomy" id="130796"/>
    <lineage>
        <taxon>Bacteria</taxon>
        <taxon>Bacillati</taxon>
        <taxon>Actinomycetota</taxon>
        <taxon>Actinomycetes</taxon>
        <taxon>Pseudonocardiales</taxon>
        <taxon>Pseudonocardiaceae</taxon>
        <taxon>Crossiella</taxon>
    </lineage>
</organism>
<protein>
    <submittedName>
        <fullName evidence="5">DNA-binding GntR family transcriptional regulator</fullName>
    </submittedName>
</protein>
<dbReference type="PRINTS" id="PR00035">
    <property type="entry name" value="HTHGNTR"/>
</dbReference>
<keyword evidence="6" id="KW-1185">Reference proteome</keyword>
<dbReference type="SUPFAM" id="SSF48008">
    <property type="entry name" value="GntR ligand-binding domain-like"/>
    <property type="match status" value="1"/>
</dbReference>
<dbReference type="Pfam" id="PF00392">
    <property type="entry name" value="GntR"/>
    <property type="match status" value="1"/>
</dbReference>
<evidence type="ECO:0000259" key="4">
    <source>
        <dbReference type="PROSITE" id="PS50949"/>
    </source>
</evidence>
<dbReference type="CDD" id="cd07377">
    <property type="entry name" value="WHTH_GntR"/>
    <property type="match status" value="1"/>
</dbReference>
<sequence length="225" mass="25150">MTDPTDLPRAALGPAARRGLADEVADRLRDAIFDGTFPPGAALREVDLSQRLEVSRGPIREALARLEREGLVRTRWHRGATVTTLSPQDAEELYTLREALERLAVARLHAHATEADLAELDAIVDRMDTAATDHEMLRLDLAFHDAVYRATRHTRLWAAWAAIRAQIVLFLLSRIAVSTDYRQGVPEEHRALVVALRGEDVARTTELFVAHLARAYERLVAVRPS</sequence>
<feature type="domain" description="HTH gntR-type" evidence="4">
    <location>
        <begin position="18"/>
        <end position="85"/>
    </location>
</feature>
<dbReference type="SMART" id="SM00345">
    <property type="entry name" value="HTH_GNTR"/>
    <property type="match status" value="1"/>
</dbReference>
<dbReference type="InterPro" id="IPR011711">
    <property type="entry name" value="GntR_C"/>
</dbReference>
<dbReference type="PANTHER" id="PTHR43537">
    <property type="entry name" value="TRANSCRIPTIONAL REGULATOR, GNTR FAMILY"/>
    <property type="match status" value="1"/>
</dbReference>
<dbReference type="Pfam" id="PF07729">
    <property type="entry name" value="FCD"/>
    <property type="match status" value="1"/>
</dbReference>
<comment type="caution">
    <text evidence="5">The sequence shown here is derived from an EMBL/GenBank/DDBJ whole genome shotgun (WGS) entry which is preliminary data.</text>
</comment>
<dbReference type="Gene3D" id="1.20.120.530">
    <property type="entry name" value="GntR ligand-binding domain-like"/>
    <property type="match status" value="1"/>
</dbReference>
<dbReference type="InterPro" id="IPR036388">
    <property type="entry name" value="WH-like_DNA-bd_sf"/>
</dbReference>
<accession>A0ABS5AMA6</accession>
<dbReference type="PANTHER" id="PTHR43537:SF24">
    <property type="entry name" value="GLUCONATE OPERON TRANSCRIPTIONAL REPRESSOR"/>
    <property type="match status" value="1"/>
</dbReference>
<dbReference type="Proteomes" id="UP001519363">
    <property type="component" value="Unassembled WGS sequence"/>
</dbReference>
<dbReference type="InterPro" id="IPR000524">
    <property type="entry name" value="Tscrpt_reg_HTH_GntR"/>
</dbReference>
<gene>
    <name evidence="5" type="ORF">JOF53_006279</name>
</gene>
<name>A0ABS5AMA6_9PSEU</name>
<dbReference type="RefSeq" id="WP_086788800.1">
    <property type="nucleotide sequence ID" value="NZ_JAGIOO010000001.1"/>
</dbReference>
<keyword evidence="3" id="KW-0804">Transcription</keyword>
<proteinExistence type="predicted"/>
<evidence type="ECO:0000256" key="3">
    <source>
        <dbReference type="ARBA" id="ARBA00023163"/>
    </source>
</evidence>